<organism evidence="1">
    <name type="scientific">White spot syndrome virus</name>
    <dbReference type="NCBI Taxonomy" id="342409"/>
    <lineage>
        <taxon>Viruses</taxon>
        <taxon>Viruses incertae sedis</taxon>
        <taxon>Naldaviricetes</taxon>
        <taxon>Nimaviridae</taxon>
        <taxon>Whispovirus</taxon>
    </lineage>
</organism>
<protein>
    <submittedName>
        <fullName evidence="1">ORF1069</fullName>
    </submittedName>
</protein>
<reference evidence="1" key="1">
    <citation type="journal article" date="2018" name="Aquaculture">
        <title>Complete genome sequence of a white spot syndrome virus associated with a disease incursion in Australia.</title>
        <authorList>
            <person name="Oakey J."/>
            <person name="Smith C.S."/>
        </authorList>
    </citation>
    <scope>NUCLEOTIDE SEQUENCE [LARGE SCALE GENOMIC DNA]</scope>
    <source>
        <strain evidence="1">WSSV-AU</strain>
    </source>
</reference>
<dbReference type="Proteomes" id="UP000267516">
    <property type="component" value="Segment"/>
</dbReference>
<accession>A0A2D3I646</accession>
<dbReference type="EMBL" id="MF768985">
    <property type="protein sequence ID" value="ATU83881.1"/>
    <property type="molecule type" value="Genomic_DNA"/>
</dbReference>
<evidence type="ECO:0000313" key="1">
    <source>
        <dbReference type="EMBL" id="ATU83881.1"/>
    </source>
</evidence>
<sequence>MTVKTPRKNIDRSAAVIKLLGHLHLLFFRVWCFITILDGIEIDARIGVVSSLKNEEFSMLMIGCCPKGGRRKGALYK</sequence>
<proteinExistence type="predicted"/>
<name>A0A2D3I646_9VIRU</name>